<dbReference type="GO" id="GO:0005739">
    <property type="term" value="C:mitochondrion"/>
    <property type="evidence" value="ECO:0007669"/>
    <property type="project" value="UniProtKB-SubCell"/>
</dbReference>
<evidence type="ECO:0000256" key="2">
    <source>
        <dbReference type="ARBA" id="ARBA00004173"/>
    </source>
</evidence>
<evidence type="ECO:0000256" key="5">
    <source>
        <dbReference type="ARBA" id="ARBA00022741"/>
    </source>
</evidence>
<dbReference type="FunFam" id="3.40.50.300:FF:000924">
    <property type="entry name" value="tRNA modification GTPase GTPBP3, mitochondrial"/>
    <property type="match status" value="1"/>
</dbReference>
<evidence type="ECO:0000256" key="9">
    <source>
        <dbReference type="ARBA" id="ARBA00023134"/>
    </source>
</evidence>
<dbReference type="Gene3D" id="1.20.120.430">
    <property type="entry name" value="tRNA modification GTPase MnmE domain 2"/>
    <property type="match status" value="1"/>
</dbReference>
<evidence type="ECO:0000256" key="6">
    <source>
        <dbReference type="ARBA" id="ARBA00022801"/>
    </source>
</evidence>
<dbReference type="GeneTree" id="ENSGT00390000016851"/>
<dbReference type="GO" id="GO:0160236">
    <property type="term" value="F:tRNA 5-taurinomethyluridine synthase activity"/>
    <property type="evidence" value="ECO:0007669"/>
    <property type="project" value="Ensembl"/>
</dbReference>
<evidence type="ECO:0000256" key="15">
    <source>
        <dbReference type="ARBA" id="ARBA00081428"/>
    </source>
</evidence>
<dbReference type="NCBIfam" id="NF003661">
    <property type="entry name" value="PRK05291.1-3"/>
    <property type="match status" value="1"/>
</dbReference>
<dbReference type="Gene3D" id="3.30.1360.120">
    <property type="entry name" value="Probable tRNA modification gtpase trme, domain 1"/>
    <property type="match status" value="1"/>
</dbReference>
<evidence type="ECO:0000256" key="7">
    <source>
        <dbReference type="ARBA" id="ARBA00022946"/>
    </source>
</evidence>
<dbReference type="InterPro" id="IPR006073">
    <property type="entry name" value="GTP-bd"/>
</dbReference>
<keyword evidence="7" id="KW-0809">Transit peptide</keyword>
<reference evidence="17" key="3">
    <citation type="submission" date="2025-09" db="UniProtKB">
        <authorList>
            <consortium name="Ensembl"/>
        </authorList>
    </citation>
    <scope>IDENTIFICATION</scope>
</reference>
<comment type="subunit">
    <text evidence="12">Homodimer; forms a dimer in the presence of potassium. Interacts with MTO1; forms the GTPBP3-MTO1 complex composed of homodimers of GTPBP3 and MTO1.</text>
</comment>
<comment type="subcellular location">
    <subcellularLocation>
        <location evidence="2">Mitochondrion</location>
    </subcellularLocation>
</comment>
<dbReference type="SUPFAM" id="SSF52540">
    <property type="entry name" value="P-loop containing nucleoside triphosphate hydrolases"/>
    <property type="match status" value="1"/>
</dbReference>
<keyword evidence="6" id="KW-0378">Hydrolase</keyword>
<evidence type="ECO:0000256" key="14">
    <source>
        <dbReference type="ARBA" id="ARBA00077869"/>
    </source>
</evidence>
<name>A0A9L0JN35_EQUAS</name>
<protein>
    <recommendedName>
        <fullName evidence="13">5-taurinomethyluridine-[tRNA] synthase subunit GTPB3, mitochondrial</fullName>
    </recommendedName>
    <alternativeName>
        <fullName evidence="15">GTP-binding protein 3</fullName>
    </alternativeName>
    <alternativeName>
        <fullName evidence="14">tRNA modification GTPase GTPBP3, mitochondrial</fullName>
    </alternativeName>
</protein>
<dbReference type="InterPro" id="IPR025867">
    <property type="entry name" value="MnmE_helical"/>
</dbReference>
<feature type="domain" description="TrmE-type G" evidence="16">
    <location>
        <begin position="349"/>
        <end position="516"/>
    </location>
</feature>
<evidence type="ECO:0000256" key="3">
    <source>
        <dbReference type="ARBA" id="ARBA00011043"/>
    </source>
</evidence>
<dbReference type="GO" id="GO:0005525">
    <property type="term" value="F:GTP binding"/>
    <property type="evidence" value="ECO:0007669"/>
    <property type="project" value="UniProtKB-KW"/>
</dbReference>
<dbReference type="InterPro" id="IPR018948">
    <property type="entry name" value="GTP-bd_TrmE_N"/>
</dbReference>
<dbReference type="GO" id="GO:1990234">
    <property type="term" value="C:transferase complex"/>
    <property type="evidence" value="ECO:0007669"/>
    <property type="project" value="Ensembl"/>
</dbReference>
<proteinExistence type="inferred from homology"/>
<dbReference type="PROSITE" id="PS51709">
    <property type="entry name" value="G_TRME"/>
    <property type="match status" value="1"/>
</dbReference>
<dbReference type="FunFam" id="3.30.1360.120:FF:000007">
    <property type="entry name" value="tRNA modification GTPase GTPBP3, mitochondrial"/>
    <property type="match status" value="1"/>
</dbReference>
<dbReference type="InterPro" id="IPR031168">
    <property type="entry name" value="G_TrmE"/>
</dbReference>
<dbReference type="Ensembl" id="ENSEAST00005052016.1">
    <property type="protein sequence ID" value="ENSEASP00005050565.1"/>
    <property type="gene ID" value="ENSEASG00005002907.2"/>
</dbReference>
<comment type="function">
    <text evidence="11">GTPase component of the GTPBP3-MTO1 complex that catalyzes the 5-taurinomethyluridine (taum(5)U) modification at the 34th wobble position (U34) of mitochondrial tRNAs (mt-tRNAs), which plays a role in mt-tRNA decoding and mitochondrial translation. Taum(5)U formation on mammalian mt-tRNA requires the presence of both GTPBP3-mediated GTPase activity and MTO1 catalytic activity.</text>
</comment>
<evidence type="ECO:0000256" key="12">
    <source>
        <dbReference type="ARBA" id="ARBA00064845"/>
    </source>
</evidence>
<keyword evidence="18" id="KW-1185">Reference proteome</keyword>
<reference evidence="17" key="2">
    <citation type="submission" date="2025-08" db="UniProtKB">
        <authorList>
            <consortium name="Ensembl"/>
        </authorList>
    </citation>
    <scope>IDENTIFICATION</scope>
</reference>
<evidence type="ECO:0000259" key="16">
    <source>
        <dbReference type="PROSITE" id="PS51709"/>
    </source>
</evidence>
<evidence type="ECO:0000313" key="17">
    <source>
        <dbReference type="Ensembl" id="ENSEASP00005050565.1"/>
    </source>
</evidence>
<dbReference type="HAMAP" id="MF_00379">
    <property type="entry name" value="GTPase_MnmE"/>
    <property type="match status" value="1"/>
</dbReference>
<dbReference type="InterPro" id="IPR005225">
    <property type="entry name" value="Small_GTP-bd"/>
</dbReference>
<evidence type="ECO:0000256" key="13">
    <source>
        <dbReference type="ARBA" id="ARBA00069806"/>
    </source>
</evidence>
<dbReference type="InterPro" id="IPR027266">
    <property type="entry name" value="TrmE/GcvT-like"/>
</dbReference>
<evidence type="ECO:0000256" key="8">
    <source>
        <dbReference type="ARBA" id="ARBA00023128"/>
    </source>
</evidence>
<evidence type="ECO:0000313" key="18">
    <source>
        <dbReference type="Proteomes" id="UP000694387"/>
    </source>
</evidence>
<evidence type="ECO:0000256" key="11">
    <source>
        <dbReference type="ARBA" id="ARBA00059757"/>
    </source>
</evidence>
<gene>
    <name evidence="17" type="primary">GTPBP3</name>
</gene>
<reference evidence="17 18" key="1">
    <citation type="journal article" date="2020" name="Nat. Commun.">
        <title>Donkey genomes provide new insights into domestication and selection for coat color.</title>
        <authorList>
            <person name="Wang"/>
            <person name="C."/>
            <person name="Li"/>
            <person name="H."/>
            <person name="Guo"/>
            <person name="Y."/>
            <person name="Huang"/>
            <person name="J."/>
            <person name="Sun"/>
            <person name="Y."/>
            <person name="Min"/>
            <person name="J."/>
            <person name="Wang"/>
            <person name="J."/>
            <person name="Fang"/>
            <person name="X."/>
            <person name="Zhao"/>
            <person name="Z."/>
            <person name="Wang"/>
            <person name="S."/>
            <person name="Zhang"/>
            <person name="Y."/>
            <person name="Liu"/>
            <person name="Q."/>
            <person name="Jiang"/>
            <person name="Q."/>
            <person name="Wang"/>
            <person name="X."/>
            <person name="Guo"/>
            <person name="Y."/>
            <person name="Yang"/>
            <person name="C."/>
            <person name="Wang"/>
            <person name="Y."/>
            <person name="Tian"/>
            <person name="F."/>
            <person name="Zhuang"/>
            <person name="G."/>
            <person name="Fan"/>
            <person name="Y."/>
            <person name="Gao"/>
            <person name="Q."/>
            <person name="Li"/>
            <person name="Y."/>
            <person name="Ju"/>
            <person name="Z."/>
            <person name="Li"/>
            <person name="J."/>
            <person name="Li"/>
            <person name="R."/>
            <person name="Hou"/>
            <person name="M."/>
            <person name="Yang"/>
            <person name="G."/>
            <person name="Liu"/>
            <person name="G."/>
            <person name="Liu"/>
            <person name="W."/>
            <person name="Guo"/>
            <person name="J."/>
            <person name="Pan"/>
            <person name="S."/>
            <person name="Fan"/>
            <person name="G."/>
            <person name="Zhang"/>
            <person name="W."/>
            <person name="Zhang"/>
            <person name="R."/>
            <person name="Yu"/>
            <person name="J."/>
            <person name="Zhang"/>
            <person name="X."/>
            <person name="Yin"/>
            <person name="Q."/>
            <person name="Ji"/>
            <person name="C."/>
            <person name="Jin"/>
            <person name="Y."/>
            <person name="Yue"/>
            <person name="G."/>
            <person name="Liu"/>
            <person name="M."/>
            <person name="Xu"/>
            <person name="J."/>
            <person name="Liu"/>
            <person name="S."/>
            <person name="Jordana"/>
            <person name="J."/>
            <person name="Noce"/>
            <person name="A."/>
            <person name="Amills"/>
            <person name="M."/>
            <person name="Wu"/>
            <person name="D.D."/>
            <person name="Li"/>
            <person name="S."/>
            <person name="Zhou"/>
            <person name="X. and Zhong"/>
            <person name="J."/>
        </authorList>
    </citation>
    <scope>NUCLEOTIDE SEQUENCE [LARGE SCALE GENOMIC DNA]</scope>
</reference>
<accession>A0A9L0JN35</accession>
<dbReference type="GO" id="GO:0070899">
    <property type="term" value="P:mitochondrial tRNA wobble uridine modification"/>
    <property type="evidence" value="ECO:0007669"/>
    <property type="project" value="Ensembl"/>
</dbReference>
<comment type="cofactor">
    <cofactor evidence="1">
        <name>K(+)</name>
        <dbReference type="ChEBI" id="CHEBI:29103"/>
    </cofactor>
</comment>
<dbReference type="Pfam" id="PF01926">
    <property type="entry name" value="MMR_HSR1"/>
    <property type="match status" value="1"/>
</dbReference>
<dbReference type="InterPro" id="IPR027368">
    <property type="entry name" value="MnmE_dom2"/>
</dbReference>
<dbReference type="AlphaFoldDB" id="A0A9L0JN35"/>
<sequence>MGLAGEATRGKGCEGVGRCLGPKLSLGPGGPFPCGRTAFRFLPSPNLSIPVPQSPHLGQLLLSETSIWAPSRLSPSNLSLPQPQCLHLGHLPTGEPSIHLLLPQIIPDALTLLLSSPRSCMRQASGAPAPGSGATIFALSSGQGRCGIAVIRTSGPASGHALRSLTAPRDVPPPRSACLRLLSDPRTGEPLDRALVLWFPGPQSFTGEDCAEFHVHGGPAVVSGVLQALGSVPGLRPAEAGEFTRRAFAHGKLSLTEVEGLADLIHAETEAQRRQALRQLDGELGHLCRSWAETLTKALAHVEAYIDFGEDDNLEEGVLERADSEVRELEVALGAHLRDARRGQRLRSGAHVVVAGPPNAGKSSLVNLLSRKPVSIVSPEPGTTRDVLETPVDLAGFPALLSDTAGLREGVGPVEQEGVRRARERLEQADLILAVLDASDLASPSSCNFLDTVVTPAGAQSPNGSSQRLLLVLNKSDLLLPRGPEPSPDVPPHLLLSCLTGEGLDGLLEALRKELAEVCGDPATGPPLLTRARHQHHLQSCLDALGLYKQAKDLALAAEALRVARGHLTRLTGGGGTEEILDLIFRDFCVGK</sequence>
<evidence type="ECO:0000256" key="4">
    <source>
        <dbReference type="ARBA" id="ARBA00022694"/>
    </source>
</evidence>
<organism evidence="17 18">
    <name type="scientific">Equus asinus</name>
    <name type="common">Donkey</name>
    <name type="synonym">Equus africanus asinus</name>
    <dbReference type="NCBI Taxonomy" id="9793"/>
    <lineage>
        <taxon>Eukaryota</taxon>
        <taxon>Metazoa</taxon>
        <taxon>Chordata</taxon>
        <taxon>Craniata</taxon>
        <taxon>Vertebrata</taxon>
        <taxon>Euteleostomi</taxon>
        <taxon>Mammalia</taxon>
        <taxon>Eutheria</taxon>
        <taxon>Laurasiatheria</taxon>
        <taxon>Perissodactyla</taxon>
        <taxon>Equidae</taxon>
        <taxon>Equus</taxon>
    </lineage>
</organism>
<dbReference type="InterPro" id="IPR004520">
    <property type="entry name" value="GTPase_MnmE"/>
</dbReference>
<dbReference type="GO" id="GO:0003924">
    <property type="term" value="F:GTPase activity"/>
    <property type="evidence" value="ECO:0007669"/>
    <property type="project" value="Ensembl"/>
</dbReference>
<keyword evidence="4" id="KW-0819">tRNA processing</keyword>
<keyword evidence="8" id="KW-0496">Mitochondrion</keyword>
<dbReference type="CDD" id="cd04164">
    <property type="entry name" value="trmE"/>
    <property type="match status" value="1"/>
</dbReference>
<dbReference type="PANTHER" id="PTHR42714:SF2">
    <property type="entry name" value="TRNA MODIFICATION GTPASE GTPBP3, MITOCHONDRIAL"/>
    <property type="match status" value="1"/>
</dbReference>
<dbReference type="Proteomes" id="UP000694387">
    <property type="component" value="Chromosome 1"/>
</dbReference>
<dbReference type="CDD" id="cd14858">
    <property type="entry name" value="TrmE_N"/>
    <property type="match status" value="1"/>
</dbReference>
<evidence type="ECO:0000256" key="10">
    <source>
        <dbReference type="ARBA" id="ARBA00049117"/>
    </source>
</evidence>
<dbReference type="PANTHER" id="PTHR42714">
    <property type="entry name" value="TRNA MODIFICATION GTPASE GTPBP3"/>
    <property type="match status" value="1"/>
</dbReference>
<dbReference type="Pfam" id="PF12631">
    <property type="entry name" value="MnmE_helical"/>
    <property type="match status" value="1"/>
</dbReference>
<keyword evidence="5" id="KW-0547">Nucleotide-binding</keyword>
<comment type="catalytic activity">
    <reaction evidence="10">
        <text>GTP + H2O = GDP + phosphate + H(+)</text>
        <dbReference type="Rhea" id="RHEA:19669"/>
        <dbReference type="ChEBI" id="CHEBI:15377"/>
        <dbReference type="ChEBI" id="CHEBI:15378"/>
        <dbReference type="ChEBI" id="CHEBI:37565"/>
        <dbReference type="ChEBI" id="CHEBI:43474"/>
        <dbReference type="ChEBI" id="CHEBI:58189"/>
    </reaction>
    <physiologicalReaction direction="left-to-right" evidence="10">
        <dbReference type="Rhea" id="RHEA:19670"/>
    </physiologicalReaction>
</comment>
<dbReference type="SUPFAM" id="SSF116878">
    <property type="entry name" value="TrmE connector domain"/>
    <property type="match status" value="1"/>
</dbReference>
<dbReference type="Pfam" id="PF10396">
    <property type="entry name" value="TrmE_N"/>
    <property type="match status" value="1"/>
</dbReference>
<dbReference type="InterPro" id="IPR027417">
    <property type="entry name" value="P-loop_NTPase"/>
</dbReference>
<comment type="similarity">
    <text evidence="3">Belongs to the TRAFAC class TrmE-Era-EngA-EngB-Septin-like GTPase superfamily. TrmE GTPase family.</text>
</comment>
<dbReference type="NCBIfam" id="TIGR00231">
    <property type="entry name" value="small_GTP"/>
    <property type="match status" value="1"/>
</dbReference>
<evidence type="ECO:0000256" key="1">
    <source>
        <dbReference type="ARBA" id="ARBA00001958"/>
    </source>
</evidence>
<dbReference type="GO" id="GO:0030488">
    <property type="term" value="P:tRNA methylation"/>
    <property type="evidence" value="ECO:0007669"/>
    <property type="project" value="TreeGrafter"/>
</dbReference>
<dbReference type="Gene3D" id="3.40.50.300">
    <property type="entry name" value="P-loop containing nucleotide triphosphate hydrolases"/>
    <property type="match status" value="1"/>
</dbReference>
<keyword evidence="9" id="KW-0342">GTP-binding</keyword>